<evidence type="ECO:0000256" key="3">
    <source>
        <dbReference type="ARBA" id="ARBA00023125"/>
    </source>
</evidence>
<dbReference type="SUPFAM" id="SSF56349">
    <property type="entry name" value="DNA breaking-rejoining enzymes"/>
    <property type="match status" value="1"/>
</dbReference>
<evidence type="ECO:0000259" key="6">
    <source>
        <dbReference type="PROSITE" id="PS51898"/>
    </source>
</evidence>
<dbReference type="Pfam" id="PF13102">
    <property type="entry name" value="Phage_int_SAM_5"/>
    <property type="match status" value="1"/>
</dbReference>
<dbReference type="Gene3D" id="1.10.150.130">
    <property type="match status" value="1"/>
</dbReference>
<name>A0ABX5PU33_9FLAO</name>
<sequence length="427" mass="49343">MKGSLNYRIKEIKDSRGTILITYSYGRGTEVVIATGKKINQVSSWNKEKQRVRNIAIENNSSIINQWLNNKLSEVQQQLTQLQFSNENFTNQEVKSLIKKVLGRATKKDIAIATDTNEIKNLKWCYDWYIKYYTKNPTPSTKHPLANSTLRSLKTCKKKFLEYCKETGDVDFKDINMDFYEKFVEWLQAQNYSNNYIGNHIKNLKAVMNYALSRGYHNNIDFKKREFAKPTEKVAKIFLKETELQSIFNLQLPKGLSHSRDLFLIGAYTGLRVSDFNNLTKENIIDIDGSKFIQLAQKKTKEIITIPCNSKVIRIFEKYDGNPPSPKLDQHINRDLKIIGAKAKIKEKVPVTKTLGGKEVTKPYFKYDLITTHTARRSFCTNAYKAGIPTFDIMAISGHKTEKVFYSYIRATNVDKAKKIAEHSFFK</sequence>
<evidence type="ECO:0000259" key="7">
    <source>
        <dbReference type="PROSITE" id="PS51900"/>
    </source>
</evidence>
<dbReference type="PROSITE" id="PS51898">
    <property type="entry name" value="TYR_RECOMBINASE"/>
    <property type="match status" value="1"/>
</dbReference>
<proteinExistence type="inferred from homology"/>
<dbReference type="RefSeq" id="WP_015362371.1">
    <property type="nucleotide sequence ID" value="NZ_QKZR01000008.1"/>
</dbReference>
<dbReference type="InterPro" id="IPR002104">
    <property type="entry name" value="Integrase_catalytic"/>
</dbReference>
<dbReference type="Gene3D" id="1.10.443.10">
    <property type="entry name" value="Intergrase catalytic core"/>
    <property type="match status" value="1"/>
</dbReference>
<keyword evidence="4" id="KW-0233">DNA recombination</keyword>
<evidence type="ECO:0000256" key="1">
    <source>
        <dbReference type="ARBA" id="ARBA00008857"/>
    </source>
</evidence>
<organism evidence="8 9">
    <name type="scientific">Nonlabens dokdonensis</name>
    <dbReference type="NCBI Taxonomy" id="328515"/>
    <lineage>
        <taxon>Bacteria</taxon>
        <taxon>Pseudomonadati</taxon>
        <taxon>Bacteroidota</taxon>
        <taxon>Flavobacteriia</taxon>
        <taxon>Flavobacteriales</taxon>
        <taxon>Flavobacteriaceae</taxon>
        <taxon>Nonlabens</taxon>
    </lineage>
</organism>
<feature type="domain" description="Tyr recombinase" evidence="6">
    <location>
        <begin position="233"/>
        <end position="421"/>
    </location>
</feature>
<dbReference type="InterPro" id="IPR050090">
    <property type="entry name" value="Tyrosine_recombinase_XerCD"/>
</dbReference>
<reference evidence="8 9" key="1">
    <citation type="submission" date="2018-06" db="EMBL/GenBank/DDBJ databases">
        <title>Genomic Encyclopedia of Archaeal and Bacterial Type Strains, Phase II (KMG-II): from individual species to whole genera.</title>
        <authorList>
            <person name="Goeker M."/>
        </authorList>
    </citation>
    <scope>NUCLEOTIDE SEQUENCE [LARGE SCALE GENOMIC DNA]</scope>
    <source>
        <strain evidence="8 9">DSM 17205</strain>
    </source>
</reference>
<dbReference type="EMBL" id="QKZR01000008">
    <property type="protein sequence ID" value="PZX36783.1"/>
    <property type="molecule type" value="Genomic_DNA"/>
</dbReference>
<dbReference type="InterPro" id="IPR044068">
    <property type="entry name" value="CB"/>
</dbReference>
<evidence type="ECO:0000256" key="2">
    <source>
        <dbReference type="ARBA" id="ARBA00022908"/>
    </source>
</evidence>
<dbReference type="Proteomes" id="UP000248584">
    <property type="component" value="Unassembled WGS sequence"/>
</dbReference>
<dbReference type="InterPro" id="IPR011010">
    <property type="entry name" value="DNA_brk_join_enz"/>
</dbReference>
<dbReference type="InterPro" id="IPR025269">
    <property type="entry name" value="SAM-like_dom"/>
</dbReference>
<dbReference type="PANTHER" id="PTHR30349:SF64">
    <property type="entry name" value="PROPHAGE INTEGRASE INTD-RELATED"/>
    <property type="match status" value="1"/>
</dbReference>
<evidence type="ECO:0000256" key="4">
    <source>
        <dbReference type="ARBA" id="ARBA00023172"/>
    </source>
</evidence>
<gene>
    <name evidence="8" type="ORF">LX97_03245</name>
</gene>
<protein>
    <submittedName>
        <fullName evidence="8">Site-specific recombinase XerD</fullName>
    </submittedName>
</protein>
<evidence type="ECO:0000313" key="9">
    <source>
        <dbReference type="Proteomes" id="UP000248584"/>
    </source>
</evidence>
<keyword evidence="2" id="KW-0229">DNA integration</keyword>
<evidence type="ECO:0000313" key="8">
    <source>
        <dbReference type="EMBL" id="PZX36783.1"/>
    </source>
</evidence>
<keyword evidence="9" id="KW-1185">Reference proteome</keyword>
<dbReference type="InterPro" id="IPR010998">
    <property type="entry name" value="Integrase_recombinase_N"/>
</dbReference>
<feature type="domain" description="Core-binding (CB)" evidence="7">
    <location>
        <begin position="120"/>
        <end position="212"/>
    </location>
</feature>
<dbReference type="InterPro" id="IPR013762">
    <property type="entry name" value="Integrase-like_cat_sf"/>
</dbReference>
<comment type="similarity">
    <text evidence="1">Belongs to the 'phage' integrase family.</text>
</comment>
<dbReference type="PANTHER" id="PTHR30349">
    <property type="entry name" value="PHAGE INTEGRASE-RELATED"/>
    <property type="match status" value="1"/>
</dbReference>
<evidence type="ECO:0000256" key="5">
    <source>
        <dbReference type="PROSITE-ProRule" id="PRU01248"/>
    </source>
</evidence>
<dbReference type="CDD" id="cd01185">
    <property type="entry name" value="INTN1_C_like"/>
    <property type="match status" value="1"/>
</dbReference>
<comment type="caution">
    <text evidence="8">The sequence shown here is derived from an EMBL/GenBank/DDBJ whole genome shotgun (WGS) entry which is preliminary data.</text>
</comment>
<accession>A0ABX5PU33</accession>
<dbReference type="Pfam" id="PF00589">
    <property type="entry name" value="Phage_integrase"/>
    <property type="match status" value="1"/>
</dbReference>
<keyword evidence="3 5" id="KW-0238">DNA-binding</keyword>
<dbReference type="PROSITE" id="PS51900">
    <property type="entry name" value="CB"/>
    <property type="match status" value="1"/>
</dbReference>